<sequence length="209" mass="23068">MLSGGLKYALIVLAVGLLGYNSVYVERLSEYKSGVQKTLDVKAYAQEYLFKKVPQSVGKAVNITELISRVSGNPKAVFNAVPESRRAGDQLYFLVKGEAEIVEVAEEYVLLNSSGDSVKLKIATEYIFGNASRNAAGLISADQFDNTMDFNNVSEEINRLIRSQILPPFKKEARKGDTVNFIAALEIRETAPKLTDIELIPLKLVIKPH</sequence>
<keyword evidence="2" id="KW-1185">Reference proteome</keyword>
<name>A0ABW4ZR12_9SPHI</name>
<comment type="caution">
    <text evidence="1">The sequence shown here is derived from an EMBL/GenBank/DDBJ whole genome shotgun (WGS) entry which is preliminary data.</text>
</comment>
<dbReference type="Pfam" id="PF10054">
    <property type="entry name" value="DUF2291"/>
    <property type="match status" value="1"/>
</dbReference>
<dbReference type="Proteomes" id="UP001597387">
    <property type="component" value="Unassembled WGS sequence"/>
</dbReference>
<evidence type="ECO:0000313" key="1">
    <source>
        <dbReference type="EMBL" id="MFD2164007.1"/>
    </source>
</evidence>
<dbReference type="InterPro" id="IPR014582">
    <property type="entry name" value="UCP033535_lipo"/>
</dbReference>
<proteinExistence type="predicted"/>
<organism evidence="1 2">
    <name type="scientific">Paradesertivirga mongoliensis</name>
    <dbReference type="NCBI Taxonomy" id="2100740"/>
    <lineage>
        <taxon>Bacteria</taxon>
        <taxon>Pseudomonadati</taxon>
        <taxon>Bacteroidota</taxon>
        <taxon>Sphingobacteriia</taxon>
        <taxon>Sphingobacteriales</taxon>
        <taxon>Sphingobacteriaceae</taxon>
        <taxon>Paradesertivirga</taxon>
    </lineage>
</organism>
<protein>
    <submittedName>
        <fullName evidence="1">DUF2291 family protein</fullName>
    </submittedName>
</protein>
<accession>A0ABW4ZR12</accession>
<dbReference type="EMBL" id="JBHUHZ010000003">
    <property type="protein sequence ID" value="MFD2164007.1"/>
    <property type="molecule type" value="Genomic_DNA"/>
</dbReference>
<reference evidence="2" key="1">
    <citation type="journal article" date="2019" name="Int. J. Syst. Evol. Microbiol.">
        <title>The Global Catalogue of Microorganisms (GCM) 10K type strain sequencing project: providing services to taxonomists for standard genome sequencing and annotation.</title>
        <authorList>
            <consortium name="The Broad Institute Genomics Platform"/>
            <consortium name="The Broad Institute Genome Sequencing Center for Infectious Disease"/>
            <person name="Wu L."/>
            <person name="Ma J."/>
        </authorList>
    </citation>
    <scope>NUCLEOTIDE SEQUENCE [LARGE SCALE GENOMIC DNA]</scope>
    <source>
        <strain evidence="2">KCTC 42217</strain>
    </source>
</reference>
<dbReference type="Gene3D" id="1.10.10.1260">
    <property type="entry name" value="Envelope glycoprotein gp160, DUF2291, helical domain"/>
    <property type="match status" value="1"/>
</dbReference>
<evidence type="ECO:0000313" key="2">
    <source>
        <dbReference type="Proteomes" id="UP001597387"/>
    </source>
</evidence>
<dbReference type="RefSeq" id="WP_255904747.1">
    <property type="nucleotide sequence ID" value="NZ_JAFMZO010000004.1"/>
</dbReference>
<gene>
    <name evidence="1" type="ORF">ACFSJU_16480</name>
</gene>
<dbReference type="SUPFAM" id="SSF141318">
    <property type="entry name" value="TM0957-like"/>
    <property type="match status" value="1"/>
</dbReference>
<dbReference type="InterPro" id="IPR036215">
    <property type="entry name" value="TM0957-like_sf"/>
</dbReference>
<dbReference type="Gene3D" id="2.40.50.420">
    <property type="entry name" value="Envelope glycoprotein gp160, DUF2291, alpha/beta domain"/>
    <property type="match status" value="1"/>
</dbReference>